<dbReference type="EMBL" id="KK207946">
    <property type="protein sequence ID" value="EZF47344.1"/>
    <property type="molecule type" value="Genomic_DNA"/>
</dbReference>
<protein>
    <submittedName>
        <fullName evidence="1">Uncharacterized protein</fullName>
    </submittedName>
</protein>
<reference evidence="1" key="1">
    <citation type="submission" date="2014-02" db="EMBL/GenBank/DDBJ databases">
        <title>The Genome Sequence of Trichophyton rubrum (morphotype fischeri) CBS 288.86.</title>
        <authorList>
            <consortium name="The Broad Institute Genomics Platform"/>
            <person name="Cuomo C.A."/>
            <person name="White T.C."/>
            <person name="Graser Y."/>
            <person name="Martinez-Rossi N."/>
            <person name="Heitman J."/>
            <person name="Young S.K."/>
            <person name="Zeng Q."/>
            <person name="Gargeya S."/>
            <person name="Abouelleil A."/>
            <person name="Alvarado L."/>
            <person name="Chapman S.B."/>
            <person name="Gainer-Dewar J."/>
            <person name="Goldberg J."/>
            <person name="Griggs A."/>
            <person name="Gujja S."/>
            <person name="Hansen M."/>
            <person name="Howarth C."/>
            <person name="Imamovic A."/>
            <person name="Larimer J."/>
            <person name="Martinez D."/>
            <person name="Murphy C."/>
            <person name="Pearson M.D."/>
            <person name="Persinoti G."/>
            <person name="Poon T."/>
            <person name="Priest M."/>
            <person name="Roberts A.D."/>
            <person name="Saif S."/>
            <person name="Shea T.D."/>
            <person name="Sykes S.N."/>
            <person name="Wortman J."/>
            <person name="Nusbaum C."/>
            <person name="Birren B."/>
        </authorList>
    </citation>
    <scope>NUCLEOTIDE SEQUENCE [LARGE SCALE GENOMIC DNA]</scope>
    <source>
        <strain evidence="1">CBS 288.86</strain>
    </source>
</reference>
<name>A0A022VN31_TRIRU</name>
<evidence type="ECO:0000313" key="1">
    <source>
        <dbReference type="EMBL" id="EZF47344.1"/>
    </source>
</evidence>
<accession>A0A022VN31</accession>
<proteinExistence type="predicted"/>
<dbReference type="HOGENOM" id="CLU_1908200_0_0_1"/>
<dbReference type="AlphaFoldDB" id="A0A022VN31"/>
<organism evidence="1">
    <name type="scientific">Trichophyton rubrum CBS 288.86</name>
    <dbReference type="NCBI Taxonomy" id="1215330"/>
    <lineage>
        <taxon>Eukaryota</taxon>
        <taxon>Fungi</taxon>
        <taxon>Dikarya</taxon>
        <taxon>Ascomycota</taxon>
        <taxon>Pezizomycotina</taxon>
        <taxon>Eurotiomycetes</taxon>
        <taxon>Eurotiomycetidae</taxon>
        <taxon>Onygenales</taxon>
        <taxon>Arthrodermataceae</taxon>
        <taxon>Trichophyton</taxon>
    </lineage>
</organism>
<sequence length="134" mass="14982">MECSSVDGVTSVCSASLHVPYISRIPLSQAPGRRHAISHDTGLLRYPIPRQLTSLSNIRCSYPNEGHHYLLSFSEPSAARRWYALQCLLQHLQTSQGTGPLRSAPIHCCLRSHGLGHQEERVSHVQAWSSCPRW</sequence>
<gene>
    <name evidence="1" type="ORF">H103_08826</name>
</gene>
<dbReference type="Proteomes" id="UP000023758">
    <property type="component" value="Unassembled WGS sequence"/>
</dbReference>